<keyword evidence="8" id="KW-0863">Zinc-finger</keyword>
<sequence length="301" mass="33678">MDLSPPPPPLLSTPSLFRSFPVMVIAIVGILATAFLLVGYYVFVIKCCLHWHRRRRRTSSSTANEAGDVTKNGLEEAVIRSIPVIKFRKLAEEERENEKSEIESYECANTANCPLCRSGVSLSSIPCNNNNNNNNNNNDSHPIVSNPPQNASCNDDRSDNFSGNDEDYVVIEIEGNNLDQPRLITSHQEEMAIPVLPRKKKGTKLEHVCSMGDEWIDMREKDDEFGVAQPIRRSISMDLSGEREFCLEIQGVSSSSQNDSQRIQDCNISSSSNRVRRSIFSFGYGRSSRGSVQPVHLDPRT</sequence>
<comment type="pathway">
    <text evidence="3">Protein modification; protein ubiquitination.</text>
</comment>
<dbReference type="EC" id="2.3.2.27" evidence="4"/>
<gene>
    <name evidence="15" type="ORF">Cgig2_027573</name>
</gene>
<evidence type="ECO:0000256" key="5">
    <source>
        <dbReference type="ARBA" id="ARBA00022679"/>
    </source>
</evidence>
<evidence type="ECO:0000256" key="12">
    <source>
        <dbReference type="ARBA" id="ARBA00023136"/>
    </source>
</evidence>
<keyword evidence="10" id="KW-0862">Zinc</keyword>
<dbReference type="InterPro" id="IPR044600">
    <property type="entry name" value="ATL1/ATL16-like"/>
</dbReference>
<evidence type="ECO:0000256" key="13">
    <source>
        <dbReference type="SAM" id="MobiDB-lite"/>
    </source>
</evidence>
<dbReference type="GO" id="GO:0016020">
    <property type="term" value="C:membrane"/>
    <property type="evidence" value="ECO:0007669"/>
    <property type="project" value="UniProtKB-SubCell"/>
</dbReference>
<evidence type="ECO:0000256" key="7">
    <source>
        <dbReference type="ARBA" id="ARBA00022723"/>
    </source>
</evidence>
<comment type="catalytic activity">
    <reaction evidence="1">
        <text>S-ubiquitinyl-[E2 ubiquitin-conjugating enzyme]-L-cysteine + [acceptor protein]-L-lysine = [E2 ubiquitin-conjugating enzyme]-L-cysteine + N(6)-ubiquitinyl-[acceptor protein]-L-lysine.</text>
        <dbReference type="EC" id="2.3.2.27"/>
    </reaction>
</comment>
<evidence type="ECO:0000256" key="14">
    <source>
        <dbReference type="SAM" id="Phobius"/>
    </source>
</evidence>
<keyword evidence="9" id="KW-0833">Ubl conjugation pathway</keyword>
<keyword evidence="7" id="KW-0479">Metal-binding</keyword>
<evidence type="ECO:0000256" key="11">
    <source>
        <dbReference type="ARBA" id="ARBA00022989"/>
    </source>
</evidence>
<evidence type="ECO:0000313" key="16">
    <source>
        <dbReference type="Proteomes" id="UP001153076"/>
    </source>
</evidence>
<proteinExistence type="predicted"/>
<evidence type="ECO:0000256" key="9">
    <source>
        <dbReference type="ARBA" id="ARBA00022786"/>
    </source>
</evidence>
<organism evidence="15 16">
    <name type="scientific">Carnegiea gigantea</name>
    <dbReference type="NCBI Taxonomy" id="171969"/>
    <lineage>
        <taxon>Eukaryota</taxon>
        <taxon>Viridiplantae</taxon>
        <taxon>Streptophyta</taxon>
        <taxon>Embryophyta</taxon>
        <taxon>Tracheophyta</taxon>
        <taxon>Spermatophyta</taxon>
        <taxon>Magnoliopsida</taxon>
        <taxon>eudicotyledons</taxon>
        <taxon>Gunneridae</taxon>
        <taxon>Pentapetalae</taxon>
        <taxon>Caryophyllales</taxon>
        <taxon>Cactineae</taxon>
        <taxon>Cactaceae</taxon>
        <taxon>Cactoideae</taxon>
        <taxon>Echinocereeae</taxon>
        <taxon>Carnegiea</taxon>
    </lineage>
</organism>
<evidence type="ECO:0000256" key="6">
    <source>
        <dbReference type="ARBA" id="ARBA00022692"/>
    </source>
</evidence>
<protein>
    <recommendedName>
        <fullName evidence="4">RING-type E3 ubiquitin transferase</fullName>
        <ecNumber evidence="4">2.3.2.27</ecNumber>
    </recommendedName>
</protein>
<dbReference type="AlphaFoldDB" id="A0A9Q1JVI0"/>
<evidence type="ECO:0000256" key="4">
    <source>
        <dbReference type="ARBA" id="ARBA00012483"/>
    </source>
</evidence>
<keyword evidence="12 14" id="KW-0472">Membrane</keyword>
<evidence type="ECO:0000256" key="1">
    <source>
        <dbReference type="ARBA" id="ARBA00000900"/>
    </source>
</evidence>
<dbReference type="EMBL" id="JAKOGI010000660">
    <property type="protein sequence ID" value="KAJ8431828.1"/>
    <property type="molecule type" value="Genomic_DNA"/>
</dbReference>
<keyword evidence="6 14" id="KW-0812">Transmembrane</keyword>
<evidence type="ECO:0000256" key="2">
    <source>
        <dbReference type="ARBA" id="ARBA00004167"/>
    </source>
</evidence>
<dbReference type="GO" id="GO:0061630">
    <property type="term" value="F:ubiquitin protein ligase activity"/>
    <property type="evidence" value="ECO:0007669"/>
    <property type="project" value="UniProtKB-EC"/>
</dbReference>
<dbReference type="OrthoDB" id="8062037at2759"/>
<name>A0A9Q1JVI0_9CARY</name>
<comment type="caution">
    <text evidence="15">The sequence shown here is derived from an EMBL/GenBank/DDBJ whole genome shotgun (WGS) entry which is preliminary data.</text>
</comment>
<keyword evidence="5" id="KW-0808">Transferase</keyword>
<dbReference type="GO" id="GO:0016567">
    <property type="term" value="P:protein ubiquitination"/>
    <property type="evidence" value="ECO:0007669"/>
    <property type="project" value="InterPro"/>
</dbReference>
<dbReference type="Proteomes" id="UP001153076">
    <property type="component" value="Unassembled WGS sequence"/>
</dbReference>
<dbReference type="GO" id="GO:0008270">
    <property type="term" value="F:zinc ion binding"/>
    <property type="evidence" value="ECO:0007669"/>
    <property type="project" value="UniProtKB-KW"/>
</dbReference>
<feature type="transmembrane region" description="Helical" evidence="14">
    <location>
        <begin position="20"/>
        <end position="49"/>
    </location>
</feature>
<reference evidence="15" key="1">
    <citation type="submission" date="2022-04" db="EMBL/GenBank/DDBJ databases">
        <title>Carnegiea gigantea Genome sequencing and assembly v2.</title>
        <authorList>
            <person name="Copetti D."/>
            <person name="Sanderson M.J."/>
            <person name="Burquez A."/>
            <person name="Wojciechowski M.F."/>
        </authorList>
    </citation>
    <scope>NUCLEOTIDE SEQUENCE</scope>
    <source>
        <strain evidence="15">SGP5-SGP5p</strain>
        <tissue evidence="15">Aerial part</tissue>
    </source>
</reference>
<keyword evidence="16" id="KW-1185">Reference proteome</keyword>
<evidence type="ECO:0000313" key="15">
    <source>
        <dbReference type="EMBL" id="KAJ8431828.1"/>
    </source>
</evidence>
<dbReference type="PANTHER" id="PTHR46913:SF1">
    <property type="entry name" value="RING-H2 FINGER PROTEIN ATL16"/>
    <property type="match status" value="1"/>
</dbReference>
<comment type="subcellular location">
    <subcellularLocation>
        <location evidence="2">Membrane</location>
        <topology evidence="2">Single-pass membrane protein</topology>
    </subcellularLocation>
</comment>
<evidence type="ECO:0000256" key="8">
    <source>
        <dbReference type="ARBA" id="ARBA00022771"/>
    </source>
</evidence>
<accession>A0A9Q1JVI0</accession>
<feature type="region of interest" description="Disordered" evidence="13">
    <location>
        <begin position="136"/>
        <end position="159"/>
    </location>
</feature>
<evidence type="ECO:0000256" key="3">
    <source>
        <dbReference type="ARBA" id="ARBA00004906"/>
    </source>
</evidence>
<evidence type="ECO:0000256" key="10">
    <source>
        <dbReference type="ARBA" id="ARBA00022833"/>
    </source>
</evidence>
<dbReference type="PANTHER" id="PTHR46913">
    <property type="entry name" value="RING-H2 FINGER PROTEIN ATL16"/>
    <property type="match status" value="1"/>
</dbReference>
<keyword evidence="11 14" id="KW-1133">Transmembrane helix</keyword>